<keyword evidence="2" id="KW-0732">Signal</keyword>
<protein>
    <submittedName>
        <fullName evidence="4">Alpha/beta hydrolase family protein</fullName>
    </submittedName>
</protein>
<dbReference type="GO" id="GO:0016787">
    <property type="term" value="F:hydrolase activity"/>
    <property type="evidence" value="ECO:0007669"/>
    <property type="project" value="UniProtKB-KW"/>
</dbReference>
<dbReference type="PANTHER" id="PTHR48081">
    <property type="entry name" value="AB HYDROLASE SUPERFAMILY PROTEIN C4A8.06C"/>
    <property type="match status" value="1"/>
</dbReference>
<gene>
    <name evidence="4" type="ORF">CLV57_2496</name>
</gene>
<feature type="domain" description="Alpha/beta hydrolase fold-3" evidence="3">
    <location>
        <begin position="67"/>
        <end position="183"/>
    </location>
</feature>
<feature type="chain" id="PRO_5014166492" evidence="2">
    <location>
        <begin position="26"/>
        <end position="416"/>
    </location>
</feature>
<sequence>MRSLPVLIAVMLTALYFNTSAQKLADPILLWPQGAPGATGTSDEDKPAVIPFIPDAAKRNGAAVLVVPGGGFTIRAVDHEGVLVAQWLKEHGITAFLLRYRLRPLYNRPEWLADGQRGMQFIRAHAAEYSISPNRVGAVGFSAGATLIADLTLNAKPAQANATDPLERLSGKPDFLILAYGSTRVADGADLTTMPPTFMYGTVEDKGSQTGMLDMYTRLYKGGAPVEAHFFRNGIHGTGFALGDPVLGEWTTLLYNWLLEGGYLTAKPQVELAGVVKLDGSPLLKGMVILTPVHDKNAPPVIIYMNNTGTGELGRFLVAKNQGPVEGRYKVEVRQDATRWTSNSREPFMIAMMDKQSKGTLTDADRKEWGEYIRKRNLSPSIYKQRVFARKHPRDRSNYIIDIKSGKDVLIEVFSK</sequence>
<dbReference type="InterPro" id="IPR050300">
    <property type="entry name" value="GDXG_lipolytic_enzyme"/>
</dbReference>
<dbReference type="OrthoDB" id="9794725at2"/>
<evidence type="ECO:0000256" key="2">
    <source>
        <dbReference type="SAM" id="SignalP"/>
    </source>
</evidence>
<dbReference type="AlphaFoldDB" id="A0A2H9VM08"/>
<evidence type="ECO:0000256" key="1">
    <source>
        <dbReference type="ARBA" id="ARBA00022801"/>
    </source>
</evidence>
<keyword evidence="5" id="KW-1185">Reference proteome</keyword>
<evidence type="ECO:0000313" key="5">
    <source>
        <dbReference type="Proteomes" id="UP000242687"/>
    </source>
</evidence>
<reference evidence="4 5" key="1">
    <citation type="submission" date="2017-11" db="EMBL/GenBank/DDBJ databases">
        <title>Genomic Encyclopedia of Archaeal and Bacterial Type Strains, Phase II (KMG-II): From Individual Species to Whole Genera.</title>
        <authorList>
            <person name="Goeker M."/>
        </authorList>
    </citation>
    <scope>NUCLEOTIDE SEQUENCE [LARGE SCALE GENOMIC DNA]</scope>
    <source>
        <strain evidence="4 5">DSM 28175</strain>
    </source>
</reference>
<dbReference type="Pfam" id="PF07859">
    <property type="entry name" value="Abhydrolase_3"/>
    <property type="match status" value="1"/>
</dbReference>
<accession>A0A2H9VM08</accession>
<dbReference type="EMBL" id="PGFJ01000002">
    <property type="protein sequence ID" value="PJJ79364.1"/>
    <property type="molecule type" value="Genomic_DNA"/>
</dbReference>
<organism evidence="4 5">
    <name type="scientific">Mucilaginibacter auburnensis</name>
    <dbReference type="NCBI Taxonomy" id="1457233"/>
    <lineage>
        <taxon>Bacteria</taxon>
        <taxon>Pseudomonadati</taxon>
        <taxon>Bacteroidota</taxon>
        <taxon>Sphingobacteriia</taxon>
        <taxon>Sphingobacteriales</taxon>
        <taxon>Sphingobacteriaceae</taxon>
        <taxon>Mucilaginibacter</taxon>
    </lineage>
</organism>
<evidence type="ECO:0000313" key="4">
    <source>
        <dbReference type="EMBL" id="PJJ79364.1"/>
    </source>
</evidence>
<dbReference type="RefSeq" id="WP_100341708.1">
    <property type="nucleotide sequence ID" value="NZ_PGFJ01000002.1"/>
</dbReference>
<dbReference type="SUPFAM" id="SSF53474">
    <property type="entry name" value="alpha/beta-Hydrolases"/>
    <property type="match status" value="1"/>
</dbReference>
<dbReference type="Gene3D" id="3.40.50.1820">
    <property type="entry name" value="alpha/beta hydrolase"/>
    <property type="match status" value="1"/>
</dbReference>
<name>A0A2H9VM08_9SPHI</name>
<keyword evidence="1 4" id="KW-0378">Hydrolase</keyword>
<feature type="signal peptide" evidence="2">
    <location>
        <begin position="1"/>
        <end position="25"/>
    </location>
</feature>
<proteinExistence type="predicted"/>
<evidence type="ECO:0000259" key="3">
    <source>
        <dbReference type="Pfam" id="PF07859"/>
    </source>
</evidence>
<dbReference type="PANTHER" id="PTHR48081:SF6">
    <property type="entry name" value="PEPTIDASE S9 PROLYL OLIGOPEPTIDASE CATALYTIC DOMAIN-CONTAINING PROTEIN"/>
    <property type="match status" value="1"/>
</dbReference>
<dbReference type="InterPro" id="IPR013094">
    <property type="entry name" value="AB_hydrolase_3"/>
</dbReference>
<dbReference type="Proteomes" id="UP000242687">
    <property type="component" value="Unassembled WGS sequence"/>
</dbReference>
<comment type="caution">
    <text evidence="4">The sequence shown here is derived from an EMBL/GenBank/DDBJ whole genome shotgun (WGS) entry which is preliminary data.</text>
</comment>
<dbReference type="InterPro" id="IPR029058">
    <property type="entry name" value="AB_hydrolase_fold"/>
</dbReference>